<reference evidence="1 2" key="1">
    <citation type="journal article" date="2022" name="bioRxiv">
        <title>The genome of the oomycete Peronosclerospora sorghi, a cosmopolitan pathogen of maize and sorghum, is inflated with dispersed pseudogenes.</title>
        <authorList>
            <person name="Fletcher K."/>
            <person name="Martin F."/>
            <person name="Isakeit T."/>
            <person name="Cavanaugh K."/>
            <person name="Magill C."/>
            <person name="Michelmore R."/>
        </authorList>
    </citation>
    <scope>NUCLEOTIDE SEQUENCE [LARGE SCALE GENOMIC DNA]</scope>
    <source>
        <strain evidence="1">P6</strain>
    </source>
</reference>
<dbReference type="EMBL" id="CM047582">
    <property type="protein sequence ID" value="KAI9915726.1"/>
    <property type="molecule type" value="Genomic_DNA"/>
</dbReference>
<keyword evidence="2" id="KW-1185">Reference proteome</keyword>
<protein>
    <submittedName>
        <fullName evidence="1">Uncharacterized protein</fullName>
    </submittedName>
</protein>
<accession>A0ACC0WDE5</accession>
<proteinExistence type="predicted"/>
<dbReference type="Proteomes" id="UP001163321">
    <property type="component" value="Chromosome 3"/>
</dbReference>
<name>A0ACC0WDE5_9STRA</name>
<organism evidence="1 2">
    <name type="scientific">Peronosclerospora sorghi</name>
    <dbReference type="NCBI Taxonomy" id="230839"/>
    <lineage>
        <taxon>Eukaryota</taxon>
        <taxon>Sar</taxon>
        <taxon>Stramenopiles</taxon>
        <taxon>Oomycota</taxon>
        <taxon>Peronosporomycetes</taxon>
        <taxon>Peronosporales</taxon>
        <taxon>Peronosporaceae</taxon>
        <taxon>Peronosclerospora</taxon>
    </lineage>
</organism>
<gene>
    <name evidence="1" type="ORF">PsorP6_007939</name>
</gene>
<evidence type="ECO:0000313" key="2">
    <source>
        <dbReference type="Proteomes" id="UP001163321"/>
    </source>
</evidence>
<evidence type="ECO:0000313" key="1">
    <source>
        <dbReference type="EMBL" id="KAI9915726.1"/>
    </source>
</evidence>
<comment type="caution">
    <text evidence="1">The sequence shown here is derived from an EMBL/GenBank/DDBJ whole genome shotgun (WGS) entry which is preliminary data.</text>
</comment>
<sequence>MSSDSSFKSSRIEWTTLKCPFTQSNGTFESAMFKPRPLIGAIQCFSSPQLAHPHIQSLVGTVARMPCLQCGLQTSLSLARSSNVGDVLNERVICRNTRLPLACSKECADEMEETKVDTLEAYKSLLEDAEYATMPEASYLFSKVLQSHRRESREWKGDQSITSWTEYFKLYRPENRWLNDARALRLLSSAYSYVMTLCRFLPELFDTKTRDNRVKNVALHVIGARAEALMPRYLWDELSFFYPRRQFDIKLIGDHVPIMPRRKKSATATTEDKEFIQLEMVNGLYHEIENLGTPDAFVMFNPGLGHATLRESWKPTLQTVLASRKPVLVTSFSPEDQQRDIAALQHIVNTSPELQHYELRFRCRAKKNSFRSLKYQVDPSNADTPIQANNRVVVVQLV</sequence>